<feature type="transmembrane region" description="Helical" evidence="1">
    <location>
        <begin position="238"/>
        <end position="262"/>
    </location>
</feature>
<evidence type="ECO:0008006" key="4">
    <source>
        <dbReference type="Google" id="ProtNLM"/>
    </source>
</evidence>
<dbReference type="EMBL" id="JAGFNP010000011">
    <property type="protein sequence ID" value="MBO3734846.1"/>
    <property type="molecule type" value="Genomic_DNA"/>
</dbReference>
<feature type="transmembrane region" description="Helical" evidence="1">
    <location>
        <begin position="69"/>
        <end position="91"/>
    </location>
</feature>
<protein>
    <recommendedName>
        <fullName evidence="4">Integral membrane protein</fullName>
    </recommendedName>
</protein>
<evidence type="ECO:0000313" key="2">
    <source>
        <dbReference type="EMBL" id="MBO3734846.1"/>
    </source>
</evidence>
<sequence>MTAPQSSYTDRVDAVDALAPARQRHGRLRDIGIWITLLVATLTLASVAVETSSEVVGPSTLPWWPAQNLTFHVTVGMVVAPLTAAAVLAVASRPAAARMSWNTLLVLSYLASITWAGALHTNVDPTTMTTATAGARQAIALLVSYTGSQAGLAITVVAISCLSVPLTLVAVKSVAGPVAARALSPVLILGPWAAWTTLGIDGIAAAACAAVLACGAIVSERKVRGTDAFWGAAAAGGLLGIAALLSYGAAWFAVSLLAVFFARRRSSQILVAAGAALAVLGFAAALGNSWPYGLVDTYNAAIGEIAAHPGQLWWLALMPALVCVACGPAIIESLRRFGSSAAWPLMIGPLMALMIAPLSGSNPEQPEYGWIALCPWLIVAATAPRIHGLRAPLGFERSKRSVRVPLVTAGAGACAAIVLMYSG</sequence>
<feature type="transmembrane region" description="Helical" evidence="1">
    <location>
        <begin position="343"/>
        <end position="361"/>
    </location>
</feature>
<keyword evidence="1" id="KW-0812">Transmembrane</keyword>
<feature type="transmembrane region" description="Helical" evidence="1">
    <location>
        <begin position="192"/>
        <end position="218"/>
    </location>
</feature>
<feature type="transmembrane region" description="Helical" evidence="1">
    <location>
        <begin position="312"/>
        <end position="331"/>
    </location>
</feature>
<feature type="transmembrane region" description="Helical" evidence="1">
    <location>
        <begin position="367"/>
        <end position="383"/>
    </location>
</feature>
<keyword evidence="1" id="KW-1133">Transmembrane helix</keyword>
<feature type="transmembrane region" description="Helical" evidence="1">
    <location>
        <begin position="150"/>
        <end position="171"/>
    </location>
</feature>
<keyword evidence="3" id="KW-1185">Reference proteome</keyword>
<comment type="caution">
    <text evidence="2">The sequence shown here is derived from an EMBL/GenBank/DDBJ whole genome shotgun (WGS) entry which is preliminary data.</text>
</comment>
<feature type="transmembrane region" description="Helical" evidence="1">
    <location>
        <begin position="269"/>
        <end position="292"/>
    </location>
</feature>
<feature type="transmembrane region" description="Helical" evidence="1">
    <location>
        <begin position="404"/>
        <end position="422"/>
    </location>
</feature>
<reference evidence="2 3" key="1">
    <citation type="submission" date="2021-03" db="EMBL/GenBank/DDBJ databases">
        <title>Glycomyces sp. nov., a novel actinomycete isolated from soil.</title>
        <authorList>
            <person name="Yang X."/>
            <person name="Xu X."/>
        </authorList>
    </citation>
    <scope>NUCLEOTIDE SEQUENCE [LARGE SCALE GENOMIC DNA]</scope>
    <source>
        <strain evidence="2 3">NEAU-S30</strain>
    </source>
</reference>
<evidence type="ECO:0000256" key="1">
    <source>
        <dbReference type="SAM" id="Phobius"/>
    </source>
</evidence>
<accession>A0ABS3U8T2</accession>
<keyword evidence="1" id="KW-0472">Membrane</keyword>
<evidence type="ECO:0000313" key="3">
    <source>
        <dbReference type="Proteomes" id="UP000681341"/>
    </source>
</evidence>
<dbReference type="Proteomes" id="UP000681341">
    <property type="component" value="Unassembled WGS sequence"/>
</dbReference>
<dbReference type="RefSeq" id="WP_208498322.1">
    <property type="nucleotide sequence ID" value="NZ_JAGFNP010000011.1"/>
</dbReference>
<organism evidence="2 3">
    <name type="scientific">Glycomyces niveus</name>
    <dbReference type="NCBI Taxonomy" id="2820287"/>
    <lineage>
        <taxon>Bacteria</taxon>
        <taxon>Bacillati</taxon>
        <taxon>Actinomycetota</taxon>
        <taxon>Actinomycetes</taxon>
        <taxon>Glycomycetales</taxon>
        <taxon>Glycomycetaceae</taxon>
        <taxon>Glycomyces</taxon>
    </lineage>
</organism>
<gene>
    <name evidence="2" type="ORF">J5V16_18620</name>
</gene>
<feature type="transmembrane region" description="Helical" evidence="1">
    <location>
        <begin position="103"/>
        <end position="120"/>
    </location>
</feature>
<name>A0ABS3U8T2_9ACTN</name>
<proteinExistence type="predicted"/>
<feature type="transmembrane region" description="Helical" evidence="1">
    <location>
        <begin position="31"/>
        <end position="49"/>
    </location>
</feature>